<gene>
    <name evidence="3" type="ORF">CVLEPA_LOCUS20718</name>
</gene>
<dbReference type="Proteomes" id="UP001642483">
    <property type="component" value="Unassembled WGS sequence"/>
</dbReference>
<name>A0ABP0GAA1_CLALP</name>
<proteinExistence type="predicted"/>
<evidence type="ECO:0000313" key="4">
    <source>
        <dbReference type="Proteomes" id="UP001642483"/>
    </source>
</evidence>
<feature type="region of interest" description="Disordered" evidence="2">
    <location>
        <begin position="201"/>
        <end position="241"/>
    </location>
</feature>
<keyword evidence="4" id="KW-1185">Reference proteome</keyword>
<accession>A0ABP0GAA1</accession>
<reference evidence="3 4" key="1">
    <citation type="submission" date="2024-02" db="EMBL/GenBank/DDBJ databases">
        <authorList>
            <person name="Daric V."/>
            <person name="Darras S."/>
        </authorList>
    </citation>
    <scope>NUCLEOTIDE SEQUENCE [LARGE SCALE GENOMIC DNA]</scope>
</reference>
<keyword evidence="1" id="KW-0175">Coiled coil</keyword>
<feature type="compositionally biased region" description="Polar residues" evidence="2">
    <location>
        <begin position="230"/>
        <end position="241"/>
    </location>
</feature>
<comment type="caution">
    <text evidence="3">The sequence shown here is derived from an EMBL/GenBank/DDBJ whole genome shotgun (WGS) entry which is preliminary data.</text>
</comment>
<sequence>MGVYASHEKKNASQSDTPLEQHDLPTLLQQYLHSHCENKDCSYESFDEPQEIFDKSSAVNTVTVPQVTLKSLLTEIECLKSENQALLNDKLNVEVENAKLKENLSSYINRIKVLRSKLKRLGCKDLDVSLDEQLMTDEALSDNDNIICKNIHEIYLNKRTLKDNSDVYFHDPKLKRFSFELNPPLVEVDQKNDNERRNLFDRLDESNKPESLINHTESDHLYDGTETSDDNSVTGILAGNT</sequence>
<feature type="coiled-coil region" evidence="1">
    <location>
        <begin position="69"/>
        <end position="117"/>
    </location>
</feature>
<evidence type="ECO:0000256" key="2">
    <source>
        <dbReference type="SAM" id="MobiDB-lite"/>
    </source>
</evidence>
<organism evidence="3 4">
    <name type="scientific">Clavelina lepadiformis</name>
    <name type="common">Light-bulb sea squirt</name>
    <name type="synonym">Ascidia lepadiformis</name>
    <dbReference type="NCBI Taxonomy" id="159417"/>
    <lineage>
        <taxon>Eukaryota</taxon>
        <taxon>Metazoa</taxon>
        <taxon>Chordata</taxon>
        <taxon>Tunicata</taxon>
        <taxon>Ascidiacea</taxon>
        <taxon>Aplousobranchia</taxon>
        <taxon>Clavelinidae</taxon>
        <taxon>Clavelina</taxon>
    </lineage>
</organism>
<protein>
    <submittedName>
        <fullName evidence="3">Uncharacterized protein</fullName>
    </submittedName>
</protein>
<evidence type="ECO:0000256" key="1">
    <source>
        <dbReference type="SAM" id="Coils"/>
    </source>
</evidence>
<evidence type="ECO:0000313" key="3">
    <source>
        <dbReference type="EMBL" id="CAK8688734.1"/>
    </source>
</evidence>
<dbReference type="EMBL" id="CAWYQH010000108">
    <property type="protein sequence ID" value="CAK8688734.1"/>
    <property type="molecule type" value="Genomic_DNA"/>
</dbReference>